<sequence>MVDILFFSGFPFRAVPPVLGGTRRRLVSPHRNEATYRLPAWDESMPRLPMQEQGVTSSPRSGYPLFYFYLQDFLNRLVKDHGSIDLEWLKDIEPDQSK</sequence>
<accession>A0A426Z2J3</accession>
<proteinExistence type="predicted"/>
<protein>
    <submittedName>
        <fullName evidence="1">Uncharacterized protein</fullName>
    </submittedName>
</protein>
<dbReference type="AlphaFoldDB" id="A0A426Z2J3"/>
<evidence type="ECO:0000313" key="2">
    <source>
        <dbReference type="Proteomes" id="UP000287651"/>
    </source>
</evidence>
<dbReference type="Proteomes" id="UP000287651">
    <property type="component" value="Unassembled WGS sequence"/>
</dbReference>
<gene>
    <name evidence="1" type="ORF">B296_00020757</name>
</gene>
<reference evidence="1 2" key="1">
    <citation type="journal article" date="2014" name="Agronomy (Basel)">
        <title>A Draft Genome Sequence for Ensete ventricosum, the Drought-Tolerant Tree Against Hunger.</title>
        <authorList>
            <person name="Harrison J."/>
            <person name="Moore K.A."/>
            <person name="Paszkiewicz K."/>
            <person name="Jones T."/>
            <person name="Grant M."/>
            <person name="Ambacheew D."/>
            <person name="Muzemil S."/>
            <person name="Studholme D.J."/>
        </authorList>
    </citation>
    <scope>NUCLEOTIDE SEQUENCE [LARGE SCALE GENOMIC DNA]</scope>
</reference>
<comment type="caution">
    <text evidence="1">The sequence shown here is derived from an EMBL/GenBank/DDBJ whole genome shotgun (WGS) entry which is preliminary data.</text>
</comment>
<dbReference type="EMBL" id="AMZH03008807">
    <property type="protein sequence ID" value="RRT58188.1"/>
    <property type="molecule type" value="Genomic_DNA"/>
</dbReference>
<evidence type="ECO:0000313" key="1">
    <source>
        <dbReference type="EMBL" id="RRT58188.1"/>
    </source>
</evidence>
<name>A0A426Z2J3_ENSVE</name>
<organism evidence="1 2">
    <name type="scientific">Ensete ventricosum</name>
    <name type="common">Abyssinian banana</name>
    <name type="synonym">Musa ensete</name>
    <dbReference type="NCBI Taxonomy" id="4639"/>
    <lineage>
        <taxon>Eukaryota</taxon>
        <taxon>Viridiplantae</taxon>
        <taxon>Streptophyta</taxon>
        <taxon>Embryophyta</taxon>
        <taxon>Tracheophyta</taxon>
        <taxon>Spermatophyta</taxon>
        <taxon>Magnoliopsida</taxon>
        <taxon>Liliopsida</taxon>
        <taxon>Zingiberales</taxon>
        <taxon>Musaceae</taxon>
        <taxon>Ensete</taxon>
    </lineage>
</organism>